<dbReference type="SUPFAM" id="SSF56752">
    <property type="entry name" value="D-aminoacid aminotransferase-like PLP-dependent enzymes"/>
    <property type="match status" value="1"/>
</dbReference>
<dbReference type="Gene3D" id="3.20.10.10">
    <property type="entry name" value="D-amino Acid Aminotransferase, subunit A, domain 2"/>
    <property type="match status" value="1"/>
</dbReference>
<evidence type="ECO:0000313" key="2">
    <source>
        <dbReference type="EMBL" id="GEP68069.1"/>
    </source>
</evidence>
<reference evidence="2 3" key="1">
    <citation type="submission" date="2019-07" db="EMBL/GenBank/DDBJ databases">
        <title>Whole genome shotgun sequence of Cellulomonas soli NBRC 109434.</title>
        <authorList>
            <person name="Hosoyama A."/>
            <person name="Uohara A."/>
            <person name="Ohji S."/>
            <person name="Ichikawa N."/>
        </authorList>
    </citation>
    <scope>NUCLEOTIDE SEQUENCE [LARGE SCALE GENOMIC DNA]</scope>
    <source>
        <strain evidence="2 3">NBRC 109434</strain>
    </source>
</reference>
<dbReference type="EMBL" id="BKAL01000002">
    <property type="protein sequence ID" value="GEP68069.1"/>
    <property type="molecule type" value="Genomic_DNA"/>
</dbReference>
<dbReference type="InterPro" id="IPR043131">
    <property type="entry name" value="BCAT-like_N"/>
</dbReference>
<evidence type="ECO:0000313" key="3">
    <source>
        <dbReference type="Proteomes" id="UP000321798"/>
    </source>
</evidence>
<gene>
    <name evidence="2" type="ORF">CSO01_07840</name>
</gene>
<dbReference type="OrthoDB" id="9805628at2"/>
<accession>A0A512PA39</accession>
<dbReference type="PANTHER" id="PTHR42743:SF11">
    <property type="entry name" value="AMINODEOXYCHORISMATE LYASE"/>
    <property type="match status" value="1"/>
</dbReference>
<proteinExistence type="inferred from homology"/>
<keyword evidence="2" id="KW-0456">Lyase</keyword>
<evidence type="ECO:0000256" key="1">
    <source>
        <dbReference type="ARBA" id="ARBA00009320"/>
    </source>
</evidence>
<dbReference type="InterPro" id="IPR050571">
    <property type="entry name" value="Class-IV_PLP-Dep_Aminotrnsfr"/>
</dbReference>
<dbReference type="GO" id="GO:0046394">
    <property type="term" value="P:carboxylic acid biosynthetic process"/>
    <property type="evidence" value="ECO:0007669"/>
    <property type="project" value="UniProtKB-ARBA"/>
</dbReference>
<sequence>MIWSDGRLRGADEPLVSGIDHGLTVGDGVFETCAVYDGTPFALTRHLRRLRRSAAGLGLPEPDEDEIRAAAAAVLAAAGPGAGRLRITYTGGPGPLGSYRFAPQEQRPTLIVLAGPAARAHASRAVRVPWVRNERSAVAGLKTTSYAENVVALARALELGADEAVLANTVGDLCEGTGSNVVVERDGELLTPALSSGCLAGITRELLLEWSAEAGEPVREVGPGELPYAVLEEVLAGRAHLTLCGSIRNISPVVALDGVELSAGPVSLRAQAMFQERVADRLDP</sequence>
<dbReference type="Pfam" id="PF01063">
    <property type="entry name" value="Aminotran_4"/>
    <property type="match status" value="1"/>
</dbReference>
<name>A0A512PA39_9CELL</name>
<protein>
    <submittedName>
        <fullName evidence="2">4-amino-4-deoxychorismate lyase</fullName>
    </submittedName>
</protein>
<dbReference type="GO" id="GO:0005829">
    <property type="term" value="C:cytosol"/>
    <property type="evidence" value="ECO:0007669"/>
    <property type="project" value="TreeGrafter"/>
</dbReference>
<dbReference type="PANTHER" id="PTHR42743">
    <property type="entry name" value="AMINO-ACID AMINOTRANSFERASE"/>
    <property type="match status" value="1"/>
</dbReference>
<dbReference type="InterPro" id="IPR036038">
    <property type="entry name" value="Aminotransferase-like"/>
</dbReference>
<keyword evidence="3" id="KW-1185">Reference proteome</keyword>
<dbReference type="Gene3D" id="3.30.470.10">
    <property type="match status" value="1"/>
</dbReference>
<comment type="caution">
    <text evidence="2">The sequence shown here is derived from an EMBL/GenBank/DDBJ whole genome shotgun (WGS) entry which is preliminary data.</text>
</comment>
<dbReference type="AlphaFoldDB" id="A0A512PA39"/>
<dbReference type="InterPro" id="IPR043132">
    <property type="entry name" value="BCAT-like_C"/>
</dbReference>
<dbReference type="InterPro" id="IPR001544">
    <property type="entry name" value="Aminotrans_IV"/>
</dbReference>
<dbReference type="GO" id="GO:0016829">
    <property type="term" value="F:lyase activity"/>
    <property type="evidence" value="ECO:0007669"/>
    <property type="project" value="UniProtKB-KW"/>
</dbReference>
<comment type="similarity">
    <text evidence="1">Belongs to the class-IV pyridoxal-phosphate-dependent aminotransferase family.</text>
</comment>
<dbReference type="Proteomes" id="UP000321798">
    <property type="component" value="Unassembled WGS sequence"/>
</dbReference>
<organism evidence="2 3">
    <name type="scientific">Cellulomonas soli</name>
    <dbReference type="NCBI Taxonomy" id="931535"/>
    <lineage>
        <taxon>Bacteria</taxon>
        <taxon>Bacillati</taxon>
        <taxon>Actinomycetota</taxon>
        <taxon>Actinomycetes</taxon>
        <taxon>Micrococcales</taxon>
        <taxon>Cellulomonadaceae</taxon>
        <taxon>Cellulomonas</taxon>
    </lineage>
</organism>